<dbReference type="SUPFAM" id="SSF53955">
    <property type="entry name" value="Lysozyme-like"/>
    <property type="match status" value="1"/>
</dbReference>
<keyword evidence="3" id="KW-1035">Host cytoplasm</keyword>
<dbReference type="GO" id="GO:0042742">
    <property type="term" value="P:defense response to bacterium"/>
    <property type="evidence" value="ECO:0007669"/>
    <property type="project" value="UniProtKB-KW"/>
</dbReference>
<dbReference type="AlphaFoldDB" id="A0A9W8L706"/>
<dbReference type="Gene3D" id="1.10.530.40">
    <property type="match status" value="1"/>
</dbReference>
<keyword evidence="2" id="KW-0081">Bacteriolytic enzyme</keyword>
<evidence type="ECO:0000256" key="1">
    <source>
        <dbReference type="ARBA" id="ARBA00022529"/>
    </source>
</evidence>
<protein>
    <recommendedName>
        <fullName evidence="7">Lysozyme</fullName>
    </recommendedName>
</protein>
<name>A0A9W8L706_9FUNG</name>
<dbReference type="GO" id="GO:0009253">
    <property type="term" value="P:peptidoglycan catabolic process"/>
    <property type="evidence" value="ECO:0007669"/>
    <property type="project" value="InterPro"/>
</dbReference>
<feature type="chain" id="PRO_5040982948" description="Lysozyme" evidence="4">
    <location>
        <begin position="21"/>
        <end position="272"/>
    </location>
</feature>
<comment type="caution">
    <text evidence="5">The sequence shown here is derived from an EMBL/GenBank/DDBJ whole genome shotgun (WGS) entry which is preliminary data.</text>
</comment>
<gene>
    <name evidence="5" type="ORF">IWW39_000677</name>
</gene>
<accession>A0A9W8L706</accession>
<dbReference type="InterPro" id="IPR002196">
    <property type="entry name" value="Glyco_hydro_24"/>
</dbReference>
<evidence type="ECO:0000313" key="6">
    <source>
        <dbReference type="Proteomes" id="UP001151516"/>
    </source>
</evidence>
<dbReference type="PANTHER" id="PTHR38107:SF3">
    <property type="entry name" value="LYSOZYME RRRD-RELATED"/>
    <property type="match status" value="1"/>
</dbReference>
<evidence type="ECO:0008006" key="7">
    <source>
        <dbReference type="Google" id="ProtNLM"/>
    </source>
</evidence>
<evidence type="ECO:0000256" key="4">
    <source>
        <dbReference type="SAM" id="SignalP"/>
    </source>
</evidence>
<dbReference type="InterPro" id="IPR051018">
    <property type="entry name" value="Bacteriophage_GH24"/>
</dbReference>
<dbReference type="InterPro" id="IPR023346">
    <property type="entry name" value="Lysozyme-like_dom_sf"/>
</dbReference>
<evidence type="ECO:0000256" key="2">
    <source>
        <dbReference type="ARBA" id="ARBA00022638"/>
    </source>
</evidence>
<dbReference type="OrthoDB" id="5358886at2759"/>
<dbReference type="EMBL" id="JANBTX010000010">
    <property type="protein sequence ID" value="KAJ2690583.1"/>
    <property type="molecule type" value="Genomic_DNA"/>
</dbReference>
<keyword evidence="1" id="KW-0929">Antimicrobial</keyword>
<organism evidence="5 6">
    <name type="scientific">Coemansia spiralis</name>
    <dbReference type="NCBI Taxonomy" id="417178"/>
    <lineage>
        <taxon>Eukaryota</taxon>
        <taxon>Fungi</taxon>
        <taxon>Fungi incertae sedis</taxon>
        <taxon>Zoopagomycota</taxon>
        <taxon>Kickxellomycotina</taxon>
        <taxon>Kickxellomycetes</taxon>
        <taxon>Kickxellales</taxon>
        <taxon>Kickxellaceae</taxon>
        <taxon>Coemansia</taxon>
    </lineage>
</organism>
<dbReference type="InterPro" id="IPR023347">
    <property type="entry name" value="Lysozyme_dom_sf"/>
</dbReference>
<feature type="signal peptide" evidence="4">
    <location>
        <begin position="1"/>
        <end position="20"/>
    </location>
</feature>
<dbReference type="Pfam" id="PF00959">
    <property type="entry name" value="Phage_lysozyme"/>
    <property type="match status" value="1"/>
</dbReference>
<dbReference type="GO" id="GO:0003796">
    <property type="term" value="F:lysozyme activity"/>
    <property type="evidence" value="ECO:0007669"/>
    <property type="project" value="InterPro"/>
</dbReference>
<evidence type="ECO:0000313" key="5">
    <source>
        <dbReference type="EMBL" id="KAJ2690583.1"/>
    </source>
</evidence>
<keyword evidence="6" id="KW-1185">Reference proteome</keyword>
<sequence length="272" mass="30093">MRTFTTSLALSVAFVATALAASPFSDTQLACRTATHDDSLIVRAYGDQDVIELLCHATGSATFNRTTEWVRTNDYCYLPAYFIQLDDATSQKLPKCTDIDGEKPCVLPNLAGFKLIERYDGFLDHPQVDPLTGLTFIGFSHLCESGDCTRESITKKEATVLLWQDIRVVTACLTQMLSVGVSPRARLAFNDNMWSALASWTFSIGCDQAAQSPLIRRIKNGEPLMAVVAAELPKWNSVNGKTVAKLTARRDAELSLFRTSSSRRAFPHCDRR</sequence>
<dbReference type="GO" id="GO:0031640">
    <property type="term" value="P:killing of cells of another organism"/>
    <property type="evidence" value="ECO:0007669"/>
    <property type="project" value="UniProtKB-KW"/>
</dbReference>
<dbReference type="InterPro" id="IPR033907">
    <property type="entry name" value="Endolysin_autolysin"/>
</dbReference>
<dbReference type="Proteomes" id="UP001151516">
    <property type="component" value="Unassembled WGS sequence"/>
</dbReference>
<reference evidence="5" key="1">
    <citation type="submission" date="2022-07" db="EMBL/GenBank/DDBJ databases">
        <title>Phylogenomic reconstructions and comparative analyses of Kickxellomycotina fungi.</title>
        <authorList>
            <person name="Reynolds N.K."/>
            <person name="Stajich J.E."/>
            <person name="Barry K."/>
            <person name="Grigoriev I.V."/>
            <person name="Crous P."/>
            <person name="Smith M.E."/>
        </authorList>
    </citation>
    <scope>NUCLEOTIDE SEQUENCE</scope>
    <source>
        <strain evidence="5">CBS 109367</strain>
    </source>
</reference>
<evidence type="ECO:0000256" key="3">
    <source>
        <dbReference type="ARBA" id="ARBA00023200"/>
    </source>
</evidence>
<dbReference type="GO" id="GO:0016998">
    <property type="term" value="P:cell wall macromolecule catabolic process"/>
    <property type="evidence" value="ECO:0007669"/>
    <property type="project" value="InterPro"/>
</dbReference>
<proteinExistence type="predicted"/>
<keyword evidence="4" id="KW-0732">Signal</keyword>
<dbReference type="PANTHER" id="PTHR38107">
    <property type="match status" value="1"/>
</dbReference>
<dbReference type="CDD" id="cd00737">
    <property type="entry name" value="lyz_endolysin_autolysin"/>
    <property type="match status" value="1"/>
</dbReference>